<name>A0A126UZS3_9RHOB</name>
<dbReference type="AlphaFoldDB" id="A0A126UZS3"/>
<sequence>MKNLLPVFVAAIAFGQSAHAKAPNVVVDIAPIYAIAAQVMEGVGTPTLIVEQAASPHDFSLRPSHARGLQNADVVFSVSPDLTPWLVKSLETLAVGAEIVFLAEVSGTNLLEAREEEGHVDEEEHADEGGHAHGEFDPHSWLDPENAVLWAGEMARILTEIDPENGSVYKENVADFEAQMVALAQGIQEGFSDLGGVEYFVYHDAFQYFESRFEVPSFGAITDTEAVDPGPRRLQDVRDKIAQSNVKCLAVESGFKSGILDAITPNGGLDIVQMDPLGATLPLDKNLYGTTLANMAQALTACLKS</sequence>
<proteinExistence type="inferred from homology"/>
<accession>A0A126UZS3</accession>
<dbReference type="RefSeq" id="WP_052274796.1">
    <property type="nucleotide sequence ID" value="NZ_CP014327.1"/>
</dbReference>
<feature type="chain" id="PRO_5007443596" description="High-affinity zinc uptake system protein ZnuA" evidence="7">
    <location>
        <begin position="21"/>
        <end position="305"/>
    </location>
</feature>
<keyword evidence="4 7" id="KW-0732">Signal</keyword>
<evidence type="ECO:0000256" key="1">
    <source>
        <dbReference type="ARBA" id="ARBA00011028"/>
    </source>
</evidence>
<dbReference type="InterPro" id="IPR050492">
    <property type="entry name" value="Bact_metal-bind_prot9"/>
</dbReference>
<dbReference type="PANTHER" id="PTHR42953">
    <property type="entry name" value="HIGH-AFFINITY ZINC UPTAKE SYSTEM PROTEIN ZNUA-RELATED"/>
    <property type="match status" value="1"/>
</dbReference>
<feature type="region of interest" description="Disordered" evidence="6">
    <location>
        <begin position="115"/>
        <end position="138"/>
    </location>
</feature>
<dbReference type="GO" id="GO:0046872">
    <property type="term" value="F:metal ion binding"/>
    <property type="evidence" value="ECO:0007669"/>
    <property type="project" value="InterPro"/>
</dbReference>
<feature type="compositionally biased region" description="Basic and acidic residues" evidence="6">
    <location>
        <begin position="127"/>
        <end position="138"/>
    </location>
</feature>
<evidence type="ECO:0000256" key="6">
    <source>
        <dbReference type="SAM" id="MobiDB-lite"/>
    </source>
</evidence>
<dbReference type="KEGG" id="hat:RC74_09090"/>
<dbReference type="Pfam" id="PF01297">
    <property type="entry name" value="ZnuA"/>
    <property type="match status" value="1"/>
</dbReference>
<dbReference type="Proteomes" id="UP000070371">
    <property type="component" value="Chromosome"/>
</dbReference>
<evidence type="ECO:0000256" key="2">
    <source>
        <dbReference type="ARBA" id="ARBA00015915"/>
    </source>
</evidence>
<reference evidence="8 9" key="1">
    <citation type="submission" date="2016-02" db="EMBL/GenBank/DDBJ databases">
        <title>Complete genome sequence of Halocynthiibacter arcticus PAMC 20958t from arctic marine sediment.</title>
        <authorList>
            <person name="Lee Y.M."/>
            <person name="Baek K."/>
            <person name="Lee H.K."/>
            <person name="Shin S.C."/>
        </authorList>
    </citation>
    <scope>NUCLEOTIDE SEQUENCE [LARGE SCALE GENOMIC DNA]</scope>
    <source>
        <strain evidence="8">PAMC 20958</strain>
    </source>
</reference>
<evidence type="ECO:0000256" key="7">
    <source>
        <dbReference type="SAM" id="SignalP"/>
    </source>
</evidence>
<evidence type="ECO:0000313" key="9">
    <source>
        <dbReference type="Proteomes" id="UP000070371"/>
    </source>
</evidence>
<dbReference type="STRING" id="1579316.RC74_09090"/>
<keyword evidence="3" id="KW-0813">Transport</keyword>
<organism evidence="8 9">
    <name type="scientific">Falsihalocynthiibacter arcticus</name>
    <dbReference type="NCBI Taxonomy" id="1579316"/>
    <lineage>
        <taxon>Bacteria</taxon>
        <taxon>Pseudomonadati</taxon>
        <taxon>Pseudomonadota</taxon>
        <taxon>Alphaproteobacteria</taxon>
        <taxon>Rhodobacterales</taxon>
        <taxon>Roseobacteraceae</taxon>
        <taxon>Falsihalocynthiibacter</taxon>
    </lineage>
</organism>
<keyword evidence="5" id="KW-0864">Zinc transport</keyword>
<evidence type="ECO:0000256" key="3">
    <source>
        <dbReference type="ARBA" id="ARBA00022448"/>
    </source>
</evidence>
<evidence type="ECO:0000256" key="4">
    <source>
        <dbReference type="ARBA" id="ARBA00022729"/>
    </source>
</evidence>
<evidence type="ECO:0000256" key="5">
    <source>
        <dbReference type="ARBA" id="ARBA00022906"/>
    </source>
</evidence>
<keyword evidence="5" id="KW-0862">Zinc</keyword>
<dbReference type="OrthoDB" id="7346865at2"/>
<dbReference type="EMBL" id="CP014327">
    <property type="protein sequence ID" value="AML51387.1"/>
    <property type="molecule type" value="Genomic_DNA"/>
</dbReference>
<feature type="signal peptide" evidence="7">
    <location>
        <begin position="1"/>
        <end position="20"/>
    </location>
</feature>
<keyword evidence="5" id="KW-0406">Ion transport</keyword>
<evidence type="ECO:0000313" key="8">
    <source>
        <dbReference type="EMBL" id="AML51387.1"/>
    </source>
</evidence>
<dbReference type="PANTHER" id="PTHR42953:SF3">
    <property type="entry name" value="HIGH-AFFINITY ZINC UPTAKE SYSTEM PROTEIN ZNUA"/>
    <property type="match status" value="1"/>
</dbReference>
<dbReference type="GO" id="GO:0006829">
    <property type="term" value="P:zinc ion transport"/>
    <property type="evidence" value="ECO:0007669"/>
    <property type="project" value="UniProtKB-KW"/>
</dbReference>
<keyword evidence="9" id="KW-1185">Reference proteome</keyword>
<comment type="similarity">
    <text evidence="1">Belongs to the bacterial solute-binding protein 9 family.</text>
</comment>
<dbReference type="InterPro" id="IPR006127">
    <property type="entry name" value="ZnuA-like"/>
</dbReference>
<gene>
    <name evidence="8" type="ORF">RC74_09090</name>
</gene>
<dbReference type="Gene3D" id="3.40.50.1980">
    <property type="entry name" value="Nitrogenase molybdenum iron protein domain"/>
    <property type="match status" value="2"/>
</dbReference>
<dbReference type="SUPFAM" id="SSF53807">
    <property type="entry name" value="Helical backbone' metal receptor"/>
    <property type="match status" value="1"/>
</dbReference>
<protein>
    <recommendedName>
        <fullName evidence="2">High-affinity zinc uptake system protein ZnuA</fullName>
    </recommendedName>
</protein>